<proteinExistence type="predicted"/>
<evidence type="ECO:0000313" key="2">
    <source>
        <dbReference type="Proteomes" id="UP000186919"/>
    </source>
</evidence>
<name>A0A179VBY8_9MYCO</name>
<dbReference type="EMBL" id="LQYE01000007">
    <property type="protein sequence ID" value="OAT69410.1"/>
    <property type="molecule type" value="Genomic_DNA"/>
</dbReference>
<dbReference type="Proteomes" id="UP000186919">
    <property type="component" value="Unassembled WGS sequence"/>
</dbReference>
<evidence type="ECO:0000313" key="1">
    <source>
        <dbReference type="EMBL" id="OAT69410.1"/>
    </source>
</evidence>
<dbReference type="RefSeq" id="WP_064628989.1">
    <property type="nucleotide sequence ID" value="NZ_LQYE01000007.1"/>
</dbReference>
<accession>A0A179VBY8</accession>
<protein>
    <submittedName>
        <fullName evidence="1">Uncharacterized protein</fullName>
    </submittedName>
</protein>
<comment type="caution">
    <text evidence="1">The sequence shown here is derived from an EMBL/GenBank/DDBJ whole genome shotgun (WGS) entry which is preliminary data.</text>
</comment>
<sequence>MHDIIITHYQDEDGIVVTTAASDPAGLTISCDTSGKIVDVGAKPDQLRPLNGEGLSELFTTMGLGAFAHRYDPVDRVTVLSAENPARQEPNR</sequence>
<dbReference type="AlphaFoldDB" id="A0A179VBY8"/>
<organism evidence="1 2">
    <name type="scientific">Mycobacteroides immunogenum</name>
    <dbReference type="NCBI Taxonomy" id="83262"/>
    <lineage>
        <taxon>Bacteria</taxon>
        <taxon>Bacillati</taxon>
        <taxon>Actinomycetota</taxon>
        <taxon>Actinomycetes</taxon>
        <taxon>Mycobacteriales</taxon>
        <taxon>Mycobacteriaceae</taxon>
        <taxon>Mycobacteroides</taxon>
    </lineage>
</organism>
<gene>
    <name evidence="1" type="ORF">AWB85_21395</name>
</gene>
<reference evidence="1 2" key="1">
    <citation type="submission" date="2016-01" db="EMBL/GenBank/DDBJ databases">
        <title>Mycobacterium immunogenum strain CD11_6 genome sequencing and assembly.</title>
        <authorList>
            <person name="Kaur G."/>
            <person name="Nair G.R."/>
            <person name="Mayilraj S."/>
        </authorList>
    </citation>
    <scope>NUCLEOTIDE SEQUENCE [LARGE SCALE GENOMIC DNA]</scope>
    <source>
        <strain evidence="1 2">CD11-6</strain>
    </source>
</reference>